<dbReference type="Pfam" id="PF01734">
    <property type="entry name" value="Patatin"/>
    <property type="match status" value="1"/>
</dbReference>
<feature type="active site" description="Proton acceptor" evidence="4">
    <location>
        <position position="153"/>
    </location>
</feature>
<name>A0A938XNP5_9FIRM</name>
<keyword evidence="3 4" id="KW-0443">Lipid metabolism</keyword>
<feature type="short sequence motif" description="GXGXXG" evidence="4">
    <location>
        <begin position="12"/>
        <end position="17"/>
    </location>
</feature>
<evidence type="ECO:0000256" key="4">
    <source>
        <dbReference type="PROSITE-ProRule" id="PRU01161"/>
    </source>
</evidence>
<dbReference type="GO" id="GO:0016787">
    <property type="term" value="F:hydrolase activity"/>
    <property type="evidence" value="ECO:0007669"/>
    <property type="project" value="UniProtKB-UniRule"/>
</dbReference>
<reference evidence="6" key="1">
    <citation type="submission" date="2021-01" db="EMBL/GenBank/DDBJ databases">
        <title>Genomic Encyclopedia of Type Strains, Phase IV (KMG-IV): sequencing the most valuable type-strain genomes for metagenomic binning, comparative biology and taxonomic classification.</title>
        <authorList>
            <person name="Goeker M."/>
        </authorList>
    </citation>
    <scope>NUCLEOTIDE SEQUENCE</scope>
    <source>
        <strain evidence="6">DSM 23230</strain>
    </source>
</reference>
<dbReference type="RefSeq" id="WP_204700465.1">
    <property type="nucleotide sequence ID" value="NZ_JAFBDQ010000002.1"/>
</dbReference>
<dbReference type="InterPro" id="IPR050301">
    <property type="entry name" value="NTE"/>
</dbReference>
<dbReference type="AlphaFoldDB" id="A0A938XNP5"/>
<dbReference type="SUPFAM" id="SSF52151">
    <property type="entry name" value="FabD/lysophospholipase-like"/>
    <property type="match status" value="1"/>
</dbReference>
<feature type="short sequence motif" description="GXSXG" evidence="4">
    <location>
        <begin position="39"/>
        <end position="43"/>
    </location>
</feature>
<proteinExistence type="predicted"/>
<feature type="active site" description="Nucleophile" evidence="4">
    <location>
        <position position="41"/>
    </location>
</feature>
<dbReference type="Proteomes" id="UP000774000">
    <property type="component" value="Unassembled WGS sequence"/>
</dbReference>
<organism evidence="6 7">
    <name type="scientific">Halanaerobacter jeridensis</name>
    <dbReference type="NCBI Taxonomy" id="706427"/>
    <lineage>
        <taxon>Bacteria</taxon>
        <taxon>Bacillati</taxon>
        <taxon>Bacillota</taxon>
        <taxon>Clostridia</taxon>
        <taxon>Halanaerobiales</taxon>
        <taxon>Halobacteroidaceae</taxon>
        <taxon>Halanaerobacter</taxon>
    </lineage>
</organism>
<evidence type="ECO:0000259" key="5">
    <source>
        <dbReference type="PROSITE" id="PS51635"/>
    </source>
</evidence>
<feature type="short sequence motif" description="DGA/G" evidence="4">
    <location>
        <begin position="153"/>
        <end position="155"/>
    </location>
</feature>
<dbReference type="GO" id="GO:0016042">
    <property type="term" value="P:lipid catabolic process"/>
    <property type="evidence" value="ECO:0007669"/>
    <property type="project" value="UniProtKB-UniRule"/>
</dbReference>
<evidence type="ECO:0000313" key="7">
    <source>
        <dbReference type="Proteomes" id="UP000774000"/>
    </source>
</evidence>
<gene>
    <name evidence="6" type="ORF">JOC47_000572</name>
</gene>
<dbReference type="InterPro" id="IPR002641">
    <property type="entry name" value="PNPLA_dom"/>
</dbReference>
<evidence type="ECO:0000256" key="3">
    <source>
        <dbReference type="ARBA" id="ARBA00023098"/>
    </source>
</evidence>
<protein>
    <submittedName>
        <fullName evidence="6">NTE family protein</fullName>
    </submittedName>
</protein>
<evidence type="ECO:0000313" key="6">
    <source>
        <dbReference type="EMBL" id="MBM7555747.1"/>
    </source>
</evidence>
<dbReference type="CDD" id="cd07205">
    <property type="entry name" value="Pat_PNPLA6_PNPLA7_NTE1_like"/>
    <property type="match status" value="1"/>
</dbReference>
<comment type="caution">
    <text evidence="6">The sequence shown here is derived from an EMBL/GenBank/DDBJ whole genome shotgun (WGS) entry which is preliminary data.</text>
</comment>
<sequence length="248" mass="27179">MAKEKIGIALGGGGSRGFVHLGVLKALEEKGITPDVISGVSAGSIVGVFIAAGMSPEKVMELMKENKFTDYAKVNMPVNGLLNLDNLKKSLEEYLPVDRFSDLELPFYVAVSNLNSGEIEYLQQGKLISAIQASSSIPVLFSPVDIDENSYADGGLLDNLPITPLEGQCDTIIGVNIMPIKEKEEVDNLMEVAIRTFELSVSGNRKKFKEDCDLYIEPDGVEEYHILDPEHADELFELGYDYTKKISI</sequence>
<keyword evidence="7" id="KW-1185">Reference proteome</keyword>
<dbReference type="Gene3D" id="3.40.1090.10">
    <property type="entry name" value="Cytosolic phospholipase A2 catalytic domain"/>
    <property type="match status" value="2"/>
</dbReference>
<dbReference type="PANTHER" id="PTHR14226:SF78">
    <property type="entry name" value="SLR0060 PROTEIN"/>
    <property type="match status" value="1"/>
</dbReference>
<evidence type="ECO:0000256" key="1">
    <source>
        <dbReference type="ARBA" id="ARBA00022801"/>
    </source>
</evidence>
<accession>A0A938XNP5</accession>
<dbReference type="EMBL" id="JAFBDQ010000002">
    <property type="protein sequence ID" value="MBM7555747.1"/>
    <property type="molecule type" value="Genomic_DNA"/>
</dbReference>
<dbReference type="InterPro" id="IPR016035">
    <property type="entry name" value="Acyl_Trfase/lysoPLipase"/>
</dbReference>
<keyword evidence="1 4" id="KW-0378">Hydrolase</keyword>
<evidence type="ECO:0000256" key="2">
    <source>
        <dbReference type="ARBA" id="ARBA00022963"/>
    </source>
</evidence>
<dbReference type="PROSITE" id="PS51635">
    <property type="entry name" value="PNPLA"/>
    <property type="match status" value="1"/>
</dbReference>
<keyword evidence="2 4" id="KW-0442">Lipid degradation</keyword>
<dbReference type="PANTHER" id="PTHR14226">
    <property type="entry name" value="NEUROPATHY TARGET ESTERASE/SWISS CHEESE D.MELANOGASTER"/>
    <property type="match status" value="1"/>
</dbReference>
<feature type="domain" description="PNPLA" evidence="5">
    <location>
        <begin position="8"/>
        <end position="166"/>
    </location>
</feature>